<evidence type="ECO:0000313" key="9">
    <source>
        <dbReference type="Proteomes" id="UP000306102"/>
    </source>
</evidence>
<dbReference type="PANTHER" id="PTHR33304">
    <property type="match status" value="1"/>
</dbReference>
<organism evidence="8 9">
    <name type="scientific">Camellia sinensis var. sinensis</name>
    <name type="common">China tea</name>
    <dbReference type="NCBI Taxonomy" id="542762"/>
    <lineage>
        <taxon>Eukaryota</taxon>
        <taxon>Viridiplantae</taxon>
        <taxon>Streptophyta</taxon>
        <taxon>Embryophyta</taxon>
        <taxon>Tracheophyta</taxon>
        <taxon>Spermatophyta</taxon>
        <taxon>Magnoliopsida</taxon>
        <taxon>eudicotyledons</taxon>
        <taxon>Gunneridae</taxon>
        <taxon>Pentapetalae</taxon>
        <taxon>asterids</taxon>
        <taxon>Ericales</taxon>
        <taxon>Theaceae</taxon>
        <taxon>Camellia</taxon>
    </lineage>
</organism>
<dbReference type="Proteomes" id="UP000306102">
    <property type="component" value="Unassembled WGS sequence"/>
</dbReference>
<dbReference type="InterPro" id="IPR056280">
    <property type="entry name" value="AIPP2-like_SPOC"/>
</dbReference>
<sequence length="354" mass="39687">MMACVLLWPLGLDARPGPILVLGHFSAQPSSKDGLGLWFSALAHSNGLDKFSPDDDSITWMCEECTAKAPQIGPSMKSERINSRKDQAVEVQNNWEKRPSKKAFSTAKRPAGMKNELFKAAKLTGCSLPNEDKFHVSFDETRGSQECRIQRRRLMLEDGDSSEEPELAKANISQSGPSVHMSYCQPSLEPDSHLYGQPVNDPIWRGCLSITSGKNETLFGLVAHISSKACSKVFDAANALPPVLNVEILPRSDVWPKSFQKLPPTDESIALYFFPDSERDEKAFDTLLDDIIEHNLALKALIGDAELLIFTSRELPQRYWRFRRKYYLWGVFRRQRYSLALASTESLVTQSSSA</sequence>
<evidence type="ECO:0000313" key="8">
    <source>
        <dbReference type="EMBL" id="THG06884.1"/>
    </source>
</evidence>
<keyword evidence="2" id="KW-0863">Zinc-finger</keyword>
<proteinExistence type="predicted"/>
<keyword evidence="9" id="KW-1185">Reference proteome</keyword>
<keyword evidence="1" id="KW-0479">Metal-binding</keyword>
<accession>A0A4S4DV43</accession>
<evidence type="ECO:0000256" key="5">
    <source>
        <dbReference type="ARBA" id="ARBA00023163"/>
    </source>
</evidence>
<evidence type="ECO:0000256" key="4">
    <source>
        <dbReference type="ARBA" id="ARBA00023015"/>
    </source>
</evidence>
<evidence type="ECO:0000256" key="1">
    <source>
        <dbReference type="ARBA" id="ARBA00022723"/>
    </source>
</evidence>
<protein>
    <recommendedName>
        <fullName evidence="7">AIPP2-like SPOC-like domain-containing protein</fullName>
    </recommendedName>
</protein>
<keyword evidence="5" id="KW-0804">Transcription</keyword>
<feature type="region of interest" description="Disordered" evidence="6">
    <location>
        <begin position="158"/>
        <end position="178"/>
    </location>
</feature>
<evidence type="ECO:0000256" key="6">
    <source>
        <dbReference type="SAM" id="MobiDB-lite"/>
    </source>
</evidence>
<feature type="domain" description="AIPP2-like SPOC-like" evidence="7">
    <location>
        <begin position="204"/>
        <end position="332"/>
    </location>
</feature>
<dbReference type="InterPro" id="IPR049914">
    <property type="entry name" value="PHD1-3/5-6"/>
</dbReference>
<dbReference type="PANTHER" id="PTHR33304:SF49">
    <property type="entry name" value="OS12G0161500 PROTEIN"/>
    <property type="match status" value="1"/>
</dbReference>
<dbReference type="AlphaFoldDB" id="A0A4S4DV43"/>
<dbReference type="GO" id="GO:0008270">
    <property type="term" value="F:zinc ion binding"/>
    <property type="evidence" value="ECO:0007669"/>
    <property type="project" value="UniProtKB-KW"/>
</dbReference>
<dbReference type="GO" id="GO:0140566">
    <property type="term" value="F:histone reader activity"/>
    <property type="evidence" value="ECO:0007669"/>
    <property type="project" value="InterPro"/>
</dbReference>
<evidence type="ECO:0000256" key="2">
    <source>
        <dbReference type="ARBA" id="ARBA00022771"/>
    </source>
</evidence>
<evidence type="ECO:0000256" key="3">
    <source>
        <dbReference type="ARBA" id="ARBA00022833"/>
    </source>
</evidence>
<evidence type="ECO:0000259" key="7">
    <source>
        <dbReference type="Pfam" id="PF23121"/>
    </source>
</evidence>
<dbReference type="Pfam" id="PF23121">
    <property type="entry name" value="SPOC_AIPP2"/>
    <property type="match status" value="1"/>
</dbReference>
<comment type="caution">
    <text evidence="8">The sequence shown here is derived from an EMBL/GenBank/DDBJ whole genome shotgun (WGS) entry which is preliminary data.</text>
</comment>
<reference evidence="8 9" key="1">
    <citation type="journal article" date="2018" name="Proc. Natl. Acad. Sci. U.S.A.">
        <title>Draft genome sequence of Camellia sinensis var. sinensis provides insights into the evolution of the tea genome and tea quality.</title>
        <authorList>
            <person name="Wei C."/>
            <person name="Yang H."/>
            <person name="Wang S."/>
            <person name="Zhao J."/>
            <person name="Liu C."/>
            <person name="Gao L."/>
            <person name="Xia E."/>
            <person name="Lu Y."/>
            <person name="Tai Y."/>
            <person name="She G."/>
            <person name="Sun J."/>
            <person name="Cao H."/>
            <person name="Tong W."/>
            <person name="Gao Q."/>
            <person name="Li Y."/>
            <person name="Deng W."/>
            <person name="Jiang X."/>
            <person name="Wang W."/>
            <person name="Chen Q."/>
            <person name="Zhang S."/>
            <person name="Li H."/>
            <person name="Wu J."/>
            <person name="Wang P."/>
            <person name="Li P."/>
            <person name="Shi C."/>
            <person name="Zheng F."/>
            <person name="Jian J."/>
            <person name="Huang B."/>
            <person name="Shan D."/>
            <person name="Shi M."/>
            <person name="Fang C."/>
            <person name="Yue Y."/>
            <person name="Li F."/>
            <person name="Li D."/>
            <person name="Wei S."/>
            <person name="Han B."/>
            <person name="Jiang C."/>
            <person name="Yin Y."/>
            <person name="Xia T."/>
            <person name="Zhang Z."/>
            <person name="Bennetzen J.L."/>
            <person name="Zhao S."/>
            <person name="Wan X."/>
        </authorList>
    </citation>
    <scope>NUCLEOTIDE SEQUENCE [LARGE SCALE GENOMIC DNA]</scope>
    <source>
        <strain evidence="9">cv. Shuchazao</strain>
        <tissue evidence="8">Leaf</tissue>
    </source>
</reference>
<dbReference type="GO" id="GO:0034244">
    <property type="term" value="P:negative regulation of transcription elongation by RNA polymerase II"/>
    <property type="evidence" value="ECO:0007669"/>
    <property type="project" value="InterPro"/>
</dbReference>
<dbReference type="EMBL" id="SDRB02010378">
    <property type="protein sequence ID" value="THG06884.1"/>
    <property type="molecule type" value="Genomic_DNA"/>
</dbReference>
<name>A0A4S4DV43_CAMSN</name>
<gene>
    <name evidence="8" type="ORF">TEA_022137</name>
</gene>
<keyword evidence="4" id="KW-0805">Transcription regulation</keyword>
<dbReference type="STRING" id="542762.A0A4S4DV43"/>
<keyword evidence="3" id="KW-0862">Zinc</keyword>